<comment type="caution">
    <text evidence="1">The sequence shown here is derived from an EMBL/GenBank/DDBJ whole genome shotgun (WGS) entry which is preliminary data.</text>
</comment>
<reference evidence="1 2" key="1">
    <citation type="submission" date="2020-02" db="EMBL/GenBank/DDBJ databases">
        <title>Draft genome sequence of two Spirosoma agri KCTC 52727 and Spirosoma terrae KCTC 52035.</title>
        <authorList>
            <person name="Rojas J."/>
            <person name="Ambika Manirajan B."/>
            <person name="Ratering S."/>
            <person name="Suarez C."/>
            <person name="Schnell S."/>
        </authorList>
    </citation>
    <scope>NUCLEOTIDE SEQUENCE [LARGE SCALE GENOMIC DNA]</scope>
    <source>
        <strain evidence="1 2">KCTC 52727</strain>
    </source>
</reference>
<dbReference type="EMBL" id="JAAGNZ010000001">
    <property type="protein sequence ID" value="NEU66305.1"/>
    <property type="molecule type" value="Genomic_DNA"/>
</dbReference>
<dbReference type="AlphaFoldDB" id="A0A6M0IEU0"/>
<evidence type="ECO:0000313" key="2">
    <source>
        <dbReference type="Proteomes" id="UP000477386"/>
    </source>
</evidence>
<dbReference type="Proteomes" id="UP000477386">
    <property type="component" value="Unassembled WGS sequence"/>
</dbReference>
<dbReference type="RefSeq" id="WP_164035577.1">
    <property type="nucleotide sequence ID" value="NZ_JAAGNZ010000001.1"/>
</dbReference>
<evidence type="ECO:0000313" key="1">
    <source>
        <dbReference type="EMBL" id="NEU66305.1"/>
    </source>
</evidence>
<accession>A0A6M0IEU0</accession>
<name>A0A6M0IEU0_9BACT</name>
<proteinExistence type="predicted"/>
<protein>
    <submittedName>
        <fullName evidence="1">Uncharacterized protein</fullName>
    </submittedName>
</protein>
<organism evidence="1 2">
    <name type="scientific">Spirosoma agri</name>
    <dbReference type="NCBI Taxonomy" id="1987381"/>
    <lineage>
        <taxon>Bacteria</taxon>
        <taxon>Pseudomonadati</taxon>
        <taxon>Bacteroidota</taxon>
        <taxon>Cytophagia</taxon>
        <taxon>Cytophagales</taxon>
        <taxon>Cytophagaceae</taxon>
        <taxon>Spirosoma</taxon>
    </lineage>
</organism>
<sequence length="79" mass="9183">MDQLETLHRRKCYLEWLLMACNGSINQTEAMLKAVSLPPKSQIEKITRLKLMGLAYSQKCTQQVYMAQYMEVLRDIGTQ</sequence>
<gene>
    <name evidence="1" type="ORF">GK091_05380</name>
</gene>
<keyword evidence="2" id="KW-1185">Reference proteome</keyword>